<protein>
    <submittedName>
        <fullName evidence="2">Uncharacterized protein</fullName>
    </submittedName>
</protein>
<feature type="compositionally biased region" description="Basic and acidic residues" evidence="1">
    <location>
        <begin position="285"/>
        <end position="305"/>
    </location>
</feature>
<feature type="compositionally biased region" description="Low complexity" evidence="1">
    <location>
        <begin position="38"/>
        <end position="54"/>
    </location>
</feature>
<feature type="compositionally biased region" description="Polar residues" evidence="1">
    <location>
        <begin position="62"/>
        <end position="72"/>
    </location>
</feature>
<gene>
    <name evidence="2" type="ORF">EB796_023969</name>
</gene>
<evidence type="ECO:0000256" key="1">
    <source>
        <dbReference type="SAM" id="MobiDB-lite"/>
    </source>
</evidence>
<dbReference type="EMBL" id="VXIV02003365">
    <property type="protein sequence ID" value="KAF6017721.1"/>
    <property type="molecule type" value="Genomic_DNA"/>
</dbReference>
<feature type="compositionally biased region" description="Basic and acidic residues" evidence="1">
    <location>
        <begin position="555"/>
        <end position="565"/>
    </location>
</feature>
<feature type="region of interest" description="Disordered" evidence="1">
    <location>
        <begin position="20"/>
        <end position="91"/>
    </location>
</feature>
<evidence type="ECO:0000313" key="2">
    <source>
        <dbReference type="EMBL" id="KAF6017721.1"/>
    </source>
</evidence>
<feature type="region of interest" description="Disordered" evidence="1">
    <location>
        <begin position="103"/>
        <end position="317"/>
    </location>
</feature>
<dbReference type="OrthoDB" id="5806726at2759"/>
<feature type="compositionally biased region" description="Polar residues" evidence="1">
    <location>
        <begin position="259"/>
        <end position="273"/>
    </location>
</feature>
<proteinExistence type="predicted"/>
<feature type="compositionally biased region" description="Low complexity" evidence="1">
    <location>
        <begin position="330"/>
        <end position="349"/>
    </location>
</feature>
<feature type="compositionally biased region" description="Polar residues" evidence="1">
    <location>
        <begin position="20"/>
        <end position="37"/>
    </location>
</feature>
<feature type="compositionally biased region" description="Basic and acidic residues" evidence="1">
    <location>
        <begin position="118"/>
        <end position="134"/>
    </location>
</feature>
<feature type="compositionally biased region" description="Polar residues" evidence="1">
    <location>
        <begin position="81"/>
        <end position="91"/>
    </location>
</feature>
<feature type="region of interest" description="Disordered" evidence="1">
    <location>
        <begin position="330"/>
        <end position="398"/>
    </location>
</feature>
<dbReference type="AlphaFoldDB" id="A0A7J7IWA7"/>
<feature type="compositionally biased region" description="Low complexity" evidence="1">
    <location>
        <begin position="180"/>
        <end position="195"/>
    </location>
</feature>
<comment type="caution">
    <text evidence="2">The sequence shown here is derived from an EMBL/GenBank/DDBJ whole genome shotgun (WGS) entry which is preliminary data.</text>
</comment>
<organism evidence="2 3">
    <name type="scientific">Bugula neritina</name>
    <name type="common">Brown bryozoan</name>
    <name type="synonym">Sertularia neritina</name>
    <dbReference type="NCBI Taxonomy" id="10212"/>
    <lineage>
        <taxon>Eukaryota</taxon>
        <taxon>Metazoa</taxon>
        <taxon>Spiralia</taxon>
        <taxon>Lophotrochozoa</taxon>
        <taxon>Bryozoa</taxon>
        <taxon>Gymnolaemata</taxon>
        <taxon>Cheilostomatida</taxon>
        <taxon>Flustrina</taxon>
        <taxon>Buguloidea</taxon>
        <taxon>Bugulidae</taxon>
        <taxon>Bugula</taxon>
    </lineage>
</organism>
<feature type="region of interest" description="Disordered" evidence="1">
    <location>
        <begin position="545"/>
        <end position="565"/>
    </location>
</feature>
<name>A0A7J7IWA7_BUGNE</name>
<evidence type="ECO:0000313" key="3">
    <source>
        <dbReference type="Proteomes" id="UP000593567"/>
    </source>
</evidence>
<keyword evidence="3" id="KW-1185">Reference proteome</keyword>
<dbReference type="Proteomes" id="UP000593567">
    <property type="component" value="Unassembled WGS sequence"/>
</dbReference>
<dbReference type="GO" id="GO:0005654">
    <property type="term" value="C:nucleoplasm"/>
    <property type="evidence" value="ECO:0007669"/>
    <property type="project" value="TreeGrafter"/>
</dbReference>
<accession>A0A7J7IWA7</accession>
<dbReference type="PANTHER" id="PTHR24149:SF14">
    <property type="entry name" value="ANKYRIN REPEAT DOMAIN 12"/>
    <property type="match status" value="1"/>
</dbReference>
<sequence>MYVLLISFDISTCIPVNEQNNVSTEKSNSSPSANTTYASKPPTTSTTFASKPTTDALKATAGDSSEFTSLVPTSVDDVTTPELSTEEATQNIPSVVEFAAKKEVDDSSQLLKSLPSTVDKKSPVEQVKQVEKKSASRPVSPAPDKTARGRTGSVHRKRRQPAATSSTSQTAEPPAQADGDNSSDSISSNTSTTRASRSRNKQNNPTNTQTDDEPPPVRETRRKAMLKERAAANSPSADKLVKSGSQKVPPLTIKLPGNKSPSVPTSKDSSISSAAAGGELLSNLQDKEAERNTNPPTKERSKDSGSPDAEESLDKGDTTIAQASLAQTVTSTASGNVVTTSVSTGVTTRRTLRSHTNRNQNNVGDKLEDHAPPRKSKRMMKAEPPAPAPQAPSFPPPPGPLTIFNPYNLFKDVREQLCKKWERIATVAPRAPAGYPSYMINTKKYLLMKNAGTNASKLAIPLTTAPSQLSQPMKNLFSKQELERYKLRQQHLIEGEKLRIAYEQEIVRVHNRGARAAVNQETPLSLCTVLKDKESATVYHPFNALKEGSSGQGPGEDKSQIEKASARSHFNNRQLISWLQDTEDKFDKLKDQMLSRHHHEAESLYAVQTMDWEWELKELGLCDYKAKPAIDVLHVPMVVVNDDADILNTN</sequence>
<feature type="compositionally biased region" description="Polar residues" evidence="1">
    <location>
        <begin position="107"/>
        <end position="116"/>
    </location>
</feature>
<feature type="compositionally biased region" description="Polar residues" evidence="1">
    <location>
        <begin position="162"/>
        <end position="171"/>
    </location>
</feature>
<reference evidence="2" key="1">
    <citation type="submission" date="2020-06" db="EMBL/GenBank/DDBJ databases">
        <title>Draft genome of Bugula neritina, a colonial animal packing powerful symbionts and potential medicines.</title>
        <authorList>
            <person name="Rayko M."/>
        </authorList>
    </citation>
    <scope>NUCLEOTIDE SEQUENCE [LARGE SCALE GENOMIC DNA]</scope>
    <source>
        <strain evidence="2">Kwan_BN1</strain>
    </source>
</reference>
<feature type="compositionally biased region" description="Pro residues" evidence="1">
    <location>
        <begin position="384"/>
        <end position="398"/>
    </location>
</feature>
<dbReference type="PANTHER" id="PTHR24149">
    <property type="entry name" value="ANKYRIN REPEAT DOMAIN-CONTAINING PROTEIN 12"/>
    <property type="match status" value="1"/>
</dbReference>
<dbReference type="InterPro" id="IPR053210">
    <property type="entry name" value="ANKRD12"/>
</dbReference>